<evidence type="ECO:0000313" key="2">
    <source>
        <dbReference type="Proteomes" id="UP001597055"/>
    </source>
</evidence>
<keyword evidence="2" id="KW-1185">Reference proteome</keyword>
<name>A0ABW3AIV1_9MICO</name>
<dbReference type="EMBL" id="JBHTII010000001">
    <property type="protein sequence ID" value="MFD0790689.1"/>
    <property type="molecule type" value="Genomic_DNA"/>
</dbReference>
<reference evidence="2" key="1">
    <citation type="journal article" date="2019" name="Int. J. Syst. Evol. Microbiol.">
        <title>The Global Catalogue of Microorganisms (GCM) 10K type strain sequencing project: providing services to taxonomists for standard genome sequencing and annotation.</title>
        <authorList>
            <consortium name="The Broad Institute Genomics Platform"/>
            <consortium name="The Broad Institute Genome Sequencing Center for Infectious Disease"/>
            <person name="Wu L."/>
            <person name="Ma J."/>
        </authorList>
    </citation>
    <scope>NUCLEOTIDE SEQUENCE [LARGE SCALE GENOMIC DNA]</scope>
    <source>
        <strain evidence="2">CCUG 54523</strain>
    </source>
</reference>
<organism evidence="1 2">
    <name type="scientific">Microbacterium insulae</name>
    <dbReference type="NCBI Taxonomy" id="483014"/>
    <lineage>
        <taxon>Bacteria</taxon>
        <taxon>Bacillati</taxon>
        <taxon>Actinomycetota</taxon>
        <taxon>Actinomycetes</taxon>
        <taxon>Micrococcales</taxon>
        <taxon>Microbacteriaceae</taxon>
        <taxon>Microbacterium</taxon>
    </lineage>
</organism>
<comment type="caution">
    <text evidence="1">The sequence shown here is derived from an EMBL/GenBank/DDBJ whole genome shotgun (WGS) entry which is preliminary data.</text>
</comment>
<sequence length="232" mass="25960">MQEKLVSLSGRNLMVPPGLSLKPIINASIPVSVGDPDPYARTVEEIAHAEFRLEYSETSGRYEIASFGIDRRRVPIEITGALWRTIRVHETIRDAIGLALPAWTYPITMLRAVRSNPNNEIDFYTDDLSDEDGLLLAALIYRIGQISNEKPALAVAEALGLKQRTATNWIQRARTAGYMDSVVHEKDLRRIASIIEPKVSFLATPEEAEAIVARHREATRKARETNGDRRSV</sequence>
<proteinExistence type="predicted"/>
<accession>A0ABW3AIV1</accession>
<protein>
    <submittedName>
        <fullName evidence="1">Uncharacterized protein</fullName>
    </submittedName>
</protein>
<dbReference type="RefSeq" id="WP_204978505.1">
    <property type="nucleotide sequence ID" value="NZ_JBHTII010000001.1"/>
</dbReference>
<evidence type="ECO:0000313" key="1">
    <source>
        <dbReference type="EMBL" id="MFD0790689.1"/>
    </source>
</evidence>
<gene>
    <name evidence="1" type="ORF">ACFQ0P_09770</name>
</gene>
<dbReference type="Proteomes" id="UP001597055">
    <property type="component" value="Unassembled WGS sequence"/>
</dbReference>